<comment type="similarity">
    <text evidence="5 6">Belongs to the adenylate kinase family.</text>
</comment>
<comment type="domain">
    <text evidence="5">Consists of three domains, a large central CORE domain and two small peripheral domains, NMPbind and LID, which undergo movements during catalysis. The LID domain closes over the site of phosphoryl transfer upon ATP binding. Assembling and dissambling the active center during each catalytic cycle provides an effective means to prevent ATP hydrolysis.</text>
</comment>
<evidence type="ECO:0000256" key="5">
    <source>
        <dbReference type="HAMAP-Rule" id="MF_00235"/>
    </source>
</evidence>
<evidence type="ECO:0000256" key="4">
    <source>
        <dbReference type="ARBA" id="ARBA00022777"/>
    </source>
</evidence>
<gene>
    <name evidence="5" type="primary">adk</name>
    <name evidence="8" type="ORF">HELGO_WM43061</name>
</gene>
<feature type="binding site" evidence="5">
    <location>
        <begin position="16"/>
        <end position="21"/>
    </location>
    <ligand>
        <name>ATP</name>
        <dbReference type="ChEBI" id="CHEBI:30616"/>
    </ligand>
</feature>
<keyword evidence="5 7" id="KW-0067">ATP-binding</keyword>
<dbReference type="InterPro" id="IPR000850">
    <property type="entry name" value="Adenylat/UMP-CMP_kin"/>
</dbReference>
<evidence type="ECO:0000256" key="2">
    <source>
        <dbReference type="ARBA" id="ARBA00022727"/>
    </source>
</evidence>
<reference evidence="8" key="1">
    <citation type="submission" date="2020-01" db="EMBL/GenBank/DDBJ databases">
        <authorList>
            <person name="Meier V. D."/>
            <person name="Meier V D."/>
        </authorList>
    </citation>
    <scope>NUCLEOTIDE SEQUENCE</scope>
    <source>
        <strain evidence="8">HLG_WM_MAG_03</strain>
    </source>
</reference>
<dbReference type="PROSITE" id="PS00113">
    <property type="entry name" value="ADENYLATE_KINASE"/>
    <property type="match status" value="1"/>
</dbReference>
<dbReference type="InterPro" id="IPR027417">
    <property type="entry name" value="P-loop_NTPase"/>
</dbReference>
<dbReference type="GO" id="GO:0005524">
    <property type="term" value="F:ATP binding"/>
    <property type="evidence" value="ECO:0007669"/>
    <property type="project" value="UniProtKB-UniRule"/>
</dbReference>
<evidence type="ECO:0000256" key="3">
    <source>
        <dbReference type="ARBA" id="ARBA00022741"/>
    </source>
</evidence>
<comment type="caution">
    <text evidence="5">Lacks conserved residue(s) required for the propagation of feature annotation.</text>
</comment>
<comment type="catalytic activity">
    <reaction evidence="5 7">
        <text>AMP + ATP = 2 ADP</text>
        <dbReference type="Rhea" id="RHEA:12973"/>
        <dbReference type="ChEBI" id="CHEBI:30616"/>
        <dbReference type="ChEBI" id="CHEBI:456215"/>
        <dbReference type="ChEBI" id="CHEBI:456216"/>
        <dbReference type="EC" id="2.7.4.3"/>
    </reaction>
</comment>
<comment type="subcellular location">
    <subcellularLocation>
        <location evidence="5 7">Cytoplasm</location>
    </subcellularLocation>
</comment>
<proteinExistence type="inferred from homology"/>
<dbReference type="NCBIfam" id="NF001384">
    <property type="entry name" value="PRK00279.2-2"/>
    <property type="match status" value="1"/>
</dbReference>
<dbReference type="Pfam" id="PF00406">
    <property type="entry name" value="ADK"/>
    <property type="match status" value="1"/>
</dbReference>
<keyword evidence="2 5" id="KW-0545">Nucleotide biosynthesis</keyword>
<dbReference type="EC" id="2.7.4.3" evidence="5 7"/>
<dbReference type="UniPathway" id="UPA00588">
    <property type="reaction ID" value="UER00649"/>
</dbReference>
<feature type="binding site" evidence="5">
    <location>
        <position position="132"/>
    </location>
    <ligand>
        <name>AMP</name>
        <dbReference type="ChEBI" id="CHEBI:456215"/>
    </ligand>
</feature>
<feature type="binding site" evidence="5">
    <location>
        <position position="41"/>
    </location>
    <ligand>
        <name>AMP</name>
        <dbReference type="ChEBI" id="CHEBI:456215"/>
    </ligand>
</feature>
<dbReference type="Gene3D" id="3.40.50.300">
    <property type="entry name" value="P-loop containing nucleotide triphosphate hydrolases"/>
    <property type="match status" value="1"/>
</dbReference>
<feature type="region of interest" description="NMP" evidence="5">
    <location>
        <begin position="35"/>
        <end position="64"/>
    </location>
</feature>
<accession>A0A6S6TEJ4</accession>
<dbReference type="PRINTS" id="PR00094">
    <property type="entry name" value="ADENYLTKNASE"/>
</dbReference>
<organism evidence="8">
    <name type="scientific">uncultured Sulfurovum sp</name>
    <dbReference type="NCBI Taxonomy" id="269237"/>
    <lineage>
        <taxon>Bacteria</taxon>
        <taxon>Pseudomonadati</taxon>
        <taxon>Campylobacterota</taxon>
        <taxon>Epsilonproteobacteria</taxon>
        <taxon>Campylobacterales</taxon>
        <taxon>Sulfurovaceae</taxon>
        <taxon>Sulfurovum</taxon>
        <taxon>environmental samples</taxon>
    </lineage>
</organism>
<evidence type="ECO:0000256" key="7">
    <source>
        <dbReference type="RuleBase" id="RU003331"/>
    </source>
</evidence>
<keyword evidence="4 5" id="KW-0418">Kinase</keyword>
<name>A0A6S6TEJ4_9BACT</name>
<comment type="pathway">
    <text evidence="5">Purine metabolism; AMP biosynthesis via salvage pathway; AMP from ADP: step 1/1.</text>
</comment>
<comment type="subunit">
    <text evidence="5 7">Monomer.</text>
</comment>
<keyword evidence="5" id="KW-0963">Cytoplasm</keyword>
<dbReference type="CDD" id="cd01428">
    <property type="entry name" value="ADK"/>
    <property type="match status" value="1"/>
</dbReference>
<evidence type="ECO:0000256" key="6">
    <source>
        <dbReference type="RuleBase" id="RU003330"/>
    </source>
</evidence>
<feature type="binding site" evidence="5">
    <location>
        <begin position="62"/>
        <end position="64"/>
    </location>
    <ligand>
        <name>AMP</name>
        <dbReference type="ChEBI" id="CHEBI:456215"/>
    </ligand>
</feature>
<feature type="binding site" evidence="5">
    <location>
        <position position="172"/>
    </location>
    <ligand>
        <name>ATP</name>
        <dbReference type="ChEBI" id="CHEBI:30616"/>
    </ligand>
</feature>
<dbReference type="SUPFAM" id="SSF52540">
    <property type="entry name" value="P-loop containing nucleoside triphosphate hydrolases"/>
    <property type="match status" value="1"/>
</dbReference>
<dbReference type="AlphaFoldDB" id="A0A6S6TEJ4"/>
<keyword evidence="3 5" id="KW-0547">Nucleotide-binding</keyword>
<dbReference type="InterPro" id="IPR033690">
    <property type="entry name" value="Adenylat_kinase_CS"/>
</dbReference>
<feature type="binding site" evidence="5">
    <location>
        <position position="144"/>
    </location>
    <ligand>
        <name>AMP</name>
        <dbReference type="ChEBI" id="CHEBI:456215"/>
    </ligand>
</feature>
<comment type="function">
    <text evidence="5">Catalyzes the reversible transfer of the terminal phosphate group between ATP and AMP. Plays an important role in cellular energy homeostasis and in adenine nucleotide metabolism.</text>
</comment>
<dbReference type="HAMAP" id="MF_00235">
    <property type="entry name" value="Adenylate_kinase_Adk"/>
    <property type="match status" value="1"/>
</dbReference>
<feature type="binding site" evidence="5">
    <location>
        <begin position="88"/>
        <end position="91"/>
    </location>
    <ligand>
        <name>AMP</name>
        <dbReference type="ChEBI" id="CHEBI:456215"/>
    </ligand>
</feature>
<dbReference type="GO" id="GO:0044209">
    <property type="term" value="P:AMP salvage"/>
    <property type="evidence" value="ECO:0007669"/>
    <property type="project" value="UniProtKB-UniRule"/>
</dbReference>
<protein>
    <recommendedName>
        <fullName evidence="5 7">Adenylate kinase</fullName>
        <shortName evidence="5">AK</shortName>
        <ecNumber evidence="5 7">2.7.4.3</ecNumber>
    </recommendedName>
    <alternativeName>
        <fullName evidence="5">ATP-AMP transphosphorylase</fullName>
    </alternativeName>
    <alternativeName>
        <fullName evidence="5">ATP:AMP phosphotransferase</fullName>
    </alternativeName>
    <alternativeName>
        <fullName evidence="5">Adenylate monophosphate kinase</fullName>
    </alternativeName>
</protein>
<evidence type="ECO:0000256" key="1">
    <source>
        <dbReference type="ARBA" id="ARBA00022679"/>
    </source>
</evidence>
<dbReference type="PANTHER" id="PTHR23359">
    <property type="entry name" value="NUCLEOTIDE KINASE"/>
    <property type="match status" value="1"/>
</dbReference>
<evidence type="ECO:0000313" key="8">
    <source>
        <dbReference type="EMBL" id="CAA6813811.1"/>
    </source>
</evidence>
<feature type="binding site" evidence="5">
    <location>
        <position position="95"/>
    </location>
    <ligand>
        <name>AMP</name>
        <dbReference type="ChEBI" id="CHEBI:456215"/>
    </ligand>
</feature>
<dbReference type="EMBL" id="CACVAR010000231">
    <property type="protein sequence ID" value="CAA6813811.1"/>
    <property type="molecule type" value="Genomic_DNA"/>
</dbReference>
<dbReference type="GO" id="GO:0004017">
    <property type="term" value="F:AMP kinase activity"/>
    <property type="evidence" value="ECO:0007669"/>
    <property type="project" value="UniProtKB-UniRule"/>
</dbReference>
<feature type="binding site" evidence="5">
    <location>
        <position position="130"/>
    </location>
    <ligand>
        <name>ATP</name>
        <dbReference type="ChEBI" id="CHEBI:30616"/>
    </ligand>
</feature>
<dbReference type="GO" id="GO:0005737">
    <property type="term" value="C:cytoplasm"/>
    <property type="evidence" value="ECO:0007669"/>
    <property type="project" value="UniProtKB-SubCell"/>
</dbReference>
<sequence length="188" mass="21447">MIKDNKKIILIIGPPGSGKTSISDKIKNSNISHFSIGEMYREISKEKTPLGKIVKQNIDFGKFVPIKIAKDVMKEFIEKGHNKIIIDGFPRSIIQAEMFNNLLQSTDVQLSKVIEISVNYDIAFKRISNRKRGVDDNEALFASRIELYETDISKIRAFYVEKQVYTKIDGNLPFEKVVHNLNSVVFPL</sequence>
<keyword evidence="1 5" id="KW-0808">Transferase</keyword>